<proteinExistence type="predicted"/>
<dbReference type="EMBL" id="RBNL01000703">
    <property type="protein sequence ID" value="RML98226.1"/>
    <property type="molecule type" value="Genomic_DNA"/>
</dbReference>
<reference evidence="1 2" key="1">
    <citation type="submission" date="2018-08" db="EMBL/GenBank/DDBJ databases">
        <title>Recombination of ecologically and evolutionarily significant loci maintains genetic cohesion in the Pseudomonas syringae species complex.</title>
        <authorList>
            <person name="Dillon M."/>
            <person name="Thakur S."/>
            <person name="Almeida R.N.D."/>
            <person name="Weir B.S."/>
            <person name="Guttman D.S."/>
        </authorList>
    </citation>
    <scope>NUCLEOTIDE SEQUENCE [LARGE SCALE GENOMIC DNA]</scope>
    <source>
        <strain evidence="1 2">88_10</strain>
    </source>
</reference>
<name>A0A3M3AD81_PSEYM</name>
<dbReference type="Proteomes" id="UP000282378">
    <property type="component" value="Unassembled WGS sequence"/>
</dbReference>
<accession>A0A3M3AD81</accession>
<dbReference type="AlphaFoldDB" id="A0A3M3AD81"/>
<sequence length="58" mass="6439">MAQQVFCVQPQPAPLLLVRHHRSGPASAVSDRTTDITWPDWRTVFAQRGGMQPAIKLA</sequence>
<protein>
    <submittedName>
        <fullName evidence="1">Uncharacterized protein</fullName>
    </submittedName>
</protein>
<evidence type="ECO:0000313" key="2">
    <source>
        <dbReference type="Proteomes" id="UP000282378"/>
    </source>
</evidence>
<organism evidence="1 2">
    <name type="scientific">Pseudomonas syringae pv. maculicola</name>
    <dbReference type="NCBI Taxonomy" id="59511"/>
    <lineage>
        <taxon>Bacteria</taxon>
        <taxon>Pseudomonadati</taxon>
        <taxon>Pseudomonadota</taxon>
        <taxon>Gammaproteobacteria</taxon>
        <taxon>Pseudomonadales</taxon>
        <taxon>Pseudomonadaceae</taxon>
        <taxon>Pseudomonas</taxon>
    </lineage>
</organism>
<gene>
    <name evidence="1" type="ORF">APX70_00683</name>
</gene>
<evidence type="ECO:0000313" key="1">
    <source>
        <dbReference type="EMBL" id="RML98226.1"/>
    </source>
</evidence>
<comment type="caution">
    <text evidence="1">The sequence shown here is derived from an EMBL/GenBank/DDBJ whole genome shotgun (WGS) entry which is preliminary data.</text>
</comment>